<sequence length="498" mass="55818">MSRRVKRGEVGSRERKGKESDKMKGKGRAGPEVVGPRAGPSCAAHDGHARVPKTAPFHHFKPQVVFSHPDRSSPNPGIPIWTPEGLDTQTETNCATAVGERGNRENPSGQKSSHLFFVQHSLCQEMPNKEGATVITPFLPTGFLSGVGAQNGTARTEPARSDNRASPHQILPRRRSGTHFPRFSPDPLQLGPRAKTLRQEVHFSYHTQLSDRQELLRSSRNLSQKLTPWHKEHSDGLRSQDHILRTQTRLCARPVPLKSRQNKVLLKVPEFSHRRCHACAQSLPDSQQVDLRARAHWKEDTSMHDVELSDRQEFIGASRNPDRKTALKRTKNTPVASVRGAISHKSKLGFPANPEPCKNRQRKLSDGTKNVKIRHRELGQICARTGTRFEKKRAGSKTHFFSRTAAFARRVFPARNKLIREPGCVGKIMTPATTWNSRFADSIPRLTGIYTGKVHKNSSDTPTSGSHNSLVRTPIRANFISLERGRRELSDDMPHDPF</sequence>
<dbReference type="EMBL" id="OIVN01002442">
    <property type="protein sequence ID" value="SPD03649.1"/>
    <property type="molecule type" value="Genomic_DNA"/>
</dbReference>
<evidence type="ECO:0000256" key="1">
    <source>
        <dbReference type="SAM" id="MobiDB-lite"/>
    </source>
</evidence>
<feature type="region of interest" description="Disordered" evidence="1">
    <location>
        <begin position="1"/>
        <end position="49"/>
    </location>
</feature>
<organism evidence="2">
    <name type="scientific">Fagus sylvatica</name>
    <name type="common">Beechnut</name>
    <dbReference type="NCBI Taxonomy" id="28930"/>
    <lineage>
        <taxon>Eukaryota</taxon>
        <taxon>Viridiplantae</taxon>
        <taxon>Streptophyta</taxon>
        <taxon>Embryophyta</taxon>
        <taxon>Tracheophyta</taxon>
        <taxon>Spermatophyta</taxon>
        <taxon>Magnoliopsida</taxon>
        <taxon>eudicotyledons</taxon>
        <taxon>Gunneridae</taxon>
        <taxon>Pentapetalae</taxon>
        <taxon>rosids</taxon>
        <taxon>fabids</taxon>
        <taxon>Fagales</taxon>
        <taxon>Fagaceae</taxon>
        <taxon>Fagus</taxon>
    </lineage>
</organism>
<feature type="compositionally biased region" description="Basic and acidic residues" evidence="1">
    <location>
        <begin position="7"/>
        <end position="24"/>
    </location>
</feature>
<name>A0A2N9GW62_FAGSY</name>
<dbReference type="AlphaFoldDB" id="A0A2N9GW62"/>
<accession>A0A2N9GW62</accession>
<reference evidence="2" key="1">
    <citation type="submission" date="2018-02" db="EMBL/GenBank/DDBJ databases">
        <authorList>
            <person name="Cohen D.B."/>
            <person name="Kent A.D."/>
        </authorList>
    </citation>
    <scope>NUCLEOTIDE SEQUENCE</scope>
</reference>
<feature type="region of interest" description="Disordered" evidence="1">
    <location>
        <begin position="150"/>
        <end position="191"/>
    </location>
</feature>
<gene>
    <name evidence="2" type="ORF">FSB_LOCUS31531</name>
</gene>
<protein>
    <submittedName>
        <fullName evidence="2">Uncharacterized protein</fullName>
    </submittedName>
</protein>
<evidence type="ECO:0000313" key="2">
    <source>
        <dbReference type="EMBL" id="SPD03649.1"/>
    </source>
</evidence>
<proteinExistence type="predicted"/>